<dbReference type="Proteomes" id="UP000827721">
    <property type="component" value="Unassembled WGS sequence"/>
</dbReference>
<dbReference type="InterPro" id="IPR015424">
    <property type="entry name" value="PyrdxlP-dep_Trfase"/>
</dbReference>
<dbReference type="Gene3D" id="3.40.640.10">
    <property type="entry name" value="Type I PLP-dependent aspartate aminotransferase-like (Major domain)"/>
    <property type="match status" value="1"/>
</dbReference>
<organism evidence="6 7">
    <name type="scientific">Xanthoceras sorbifolium</name>
    <dbReference type="NCBI Taxonomy" id="99658"/>
    <lineage>
        <taxon>Eukaryota</taxon>
        <taxon>Viridiplantae</taxon>
        <taxon>Streptophyta</taxon>
        <taxon>Embryophyta</taxon>
        <taxon>Tracheophyta</taxon>
        <taxon>Spermatophyta</taxon>
        <taxon>Magnoliopsida</taxon>
        <taxon>eudicotyledons</taxon>
        <taxon>Gunneridae</taxon>
        <taxon>Pentapetalae</taxon>
        <taxon>rosids</taxon>
        <taxon>malvids</taxon>
        <taxon>Sapindales</taxon>
        <taxon>Sapindaceae</taxon>
        <taxon>Xanthoceroideae</taxon>
        <taxon>Xanthoceras</taxon>
    </lineage>
</organism>
<evidence type="ECO:0000313" key="7">
    <source>
        <dbReference type="Proteomes" id="UP000827721"/>
    </source>
</evidence>
<dbReference type="PANTHER" id="PTHR11808:SF50">
    <property type="entry name" value="CYSTATHIONINE BETA-LYASE"/>
    <property type="match status" value="1"/>
</dbReference>
<dbReference type="InterPro" id="IPR015421">
    <property type="entry name" value="PyrdxlP-dep_Trfase_major"/>
</dbReference>
<evidence type="ECO:0000256" key="2">
    <source>
        <dbReference type="ARBA" id="ARBA00022898"/>
    </source>
</evidence>
<evidence type="ECO:0000256" key="4">
    <source>
        <dbReference type="RuleBase" id="RU362118"/>
    </source>
</evidence>
<comment type="cofactor">
    <cofactor evidence="1 4">
        <name>pyridoxal 5'-phosphate</name>
        <dbReference type="ChEBI" id="CHEBI:597326"/>
    </cofactor>
</comment>
<sequence length="176" mass="18670">MEDIEGLLAGSSGGGALPGFRLPINSVGVKPRENNKKNKPPPQPTTTQLDYSKLSKVDDQLTPFSPQTKLAKTKIAFSVKIPLTQSPSSPEVPGTQTIYIKTFGCSHNQKIVELAHAHGALVLVDNNIMSPVLSQPLELGAVHGQEVTEDLVRLFVGIEDVNDLIAGLDNALGSGP</sequence>
<keyword evidence="7" id="KW-1185">Reference proteome</keyword>
<gene>
    <name evidence="6" type="ORF">JRO89_XS14G0098100</name>
</gene>
<name>A0ABQ8H4T1_9ROSI</name>
<evidence type="ECO:0000256" key="3">
    <source>
        <dbReference type="ARBA" id="ARBA00023239"/>
    </source>
</evidence>
<dbReference type="Pfam" id="PF01053">
    <property type="entry name" value="Cys_Met_Meta_PP"/>
    <property type="match status" value="1"/>
</dbReference>
<proteinExistence type="inferred from homology"/>
<feature type="region of interest" description="Disordered" evidence="5">
    <location>
        <begin position="1"/>
        <end position="51"/>
    </location>
</feature>
<keyword evidence="2 4" id="KW-0663">Pyridoxal phosphate</keyword>
<feature type="compositionally biased region" description="Low complexity" evidence="5">
    <location>
        <begin position="1"/>
        <end position="10"/>
    </location>
</feature>
<dbReference type="PANTHER" id="PTHR11808">
    <property type="entry name" value="TRANS-SULFURATION ENZYME FAMILY MEMBER"/>
    <property type="match status" value="1"/>
</dbReference>
<dbReference type="SUPFAM" id="SSF53383">
    <property type="entry name" value="PLP-dependent transferases"/>
    <property type="match status" value="1"/>
</dbReference>
<dbReference type="InterPro" id="IPR000277">
    <property type="entry name" value="Cys/Met-Metab_PyrdxlP-dep_enz"/>
</dbReference>
<comment type="caution">
    <text evidence="6">The sequence shown here is derived from an EMBL/GenBank/DDBJ whole genome shotgun (WGS) entry which is preliminary data.</text>
</comment>
<protein>
    <submittedName>
        <fullName evidence="6">Uncharacterized protein</fullName>
    </submittedName>
</protein>
<evidence type="ECO:0000256" key="1">
    <source>
        <dbReference type="ARBA" id="ARBA00001933"/>
    </source>
</evidence>
<evidence type="ECO:0000256" key="5">
    <source>
        <dbReference type="SAM" id="MobiDB-lite"/>
    </source>
</evidence>
<reference evidence="6 7" key="1">
    <citation type="submission" date="2021-02" db="EMBL/GenBank/DDBJ databases">
        <title>Plant Genome Project.</title>
        <authorList>
            <person name="Zhang R.-G."/>
        </authorList>
    </citation>
    <scope>NUCLEOTIDE SEQUENCE [LARGE SCALE GENOMIC DNA]</scope>
    <source>
        <tissue evidence="6">Leaves</tissue>
    </source>
</reference>
<accession>A0ABQ8H4T1</accession>
<evidence type="ECO:0000313" key="6">
    <source>
        <dbReference type="EMBL" id="KAH7548299.1"/>
    </source>
</evidence>
<keyword evidence="3" id="KW-0456">Lyase</keyword>
<comment type="similarity">
    <text evidence="4">Belongs to the trans-sulfuration enzymes family.</text>
</comment>
<dbReference type="EMBL" id="JAFEMO010000014">
    <property type="protein sequence ID" value="KAH7548299.1"/>
    <property type="molecule type" value="Genomic_DNA"/>
</dbReference>